<dbReference type="CDD" id="cd11067">
    <property type="entry name" value="CYP152"/>
    <property type="match status" value="1"/>
</dbReference>
<evidence type="ECO:0000256" key="2">
    <source>
        <dbReference type="ARBA" id="ARBA00010617"/>
    </source>
</evidence>
<evidence type="ECO:0000256" key="3">
    <source>
        <dbReference type="ARBA" id="ARBA00022617"/>
    </source>
</evidence>
<comment type="similarity">
    <text evidence="2">Belongs to the cytochrome P450 family.</text>
</comment>
<evidence type="ECO:0000256" key="4">
    <source>
        <dbReference type="ARBA" id="ARBA00022723"/>
    </source>
</evidence>
<evidence type="ECO:0000313" key="8">
    <source>
        <dbReference type="EMBL" id="MFC4401969.1"/>
    </source>
</evidence>
<dbReference type="EMBL" id="JBHSDT010000002">
    <property type="protein sequence ID" value="MFC4401969.1"/>
    <property type="molecule type" value="Genomic_DNA"/>
</dbReference>
<dbReference type="InterPro" id="IPR001128">
    <property type="entry name" value="Cyt_P450"/>
</dbReference>
<accession>A0ABV8WSL6</accession>
<dbReference type="Gene3D" id="1.10.630.10">
    <property type="entry name" value="Cytochrome P450"/>
    <property type="match status" value="1"/>
</dbReference>
<dbReference type="Proteomes" id="UP001595882">
    <property type="component" value="Unassembled WGS sequence"/>
</dbReference>
<dbReference type="PANTHER" id="PTHR24286:SF24">
    <property type="entry name" value="LANOSTEROL 14-ALPHA DEMETHYLASE"/>
    <property type="match status" value="1"/>
</dbReference>
<dbReference type="InterPro" id="IPR036396">
    <property type="entry name" value="Cyt_P450_sf"/>
</dbReference>
<keyword evidence="7" id="KW-0503">Monooxygenase</keyword>
<dbReference type="InterPro" id="IPR002401">
    <property type="entry name" value="Cyt_P450_E_grp-I"/>
</dbReference>
<keyword evidence="5" id="KW-0560">Oxidoreductase</keyword>
<organism evidence="8 9">
    <name type="scientific">Gracilibacillus xinjiangensis</name>
    <dbReference type="NCBI Taxonomy" id="1193282"/>
    <lineage>
        <taxon>Bacteria</taxon>
        <taxon>Bacillati</taxon>
        <taxon>Bacillota</taxon>
        <taxon>Bacilli</taxon>
        <taxon>Bacillales</taxon>
        <taxon>Bacillaceae</taxon>
        <taxon>Gracilibacillus</taxon>
    </lineage>
</organism>
<evidence type="ECO:0000256" key="6">
    <source>
        <dbReference type="ARBA" id="ARBA00023004"/>
    </source>
</evidence>
<name>A0ABV8WSL6_9BACI</name>
<keyword evidence="9" id="KW-1185">Reference proteome</keyword>
<evidence type="ECO:0000256" key="1">
    <source>
        <dbReference type="ARBA" id="ARBA00001971"/>
    </source>
</evidence>
<reference evidence="9" key="1">
    <citation type="journal article" date="2019" name="Int. J. Syst. Evol. Microbiol.">
        <title>The Global Catalogue of Microorganisms (GCM) 10K type strain sequencing project: providing services to taxonomists for standard genome sequencing and annotation.</title>
        <authorList>
            <consortium name="The Broad Institute Genomics Platform"/>
            <consortium name="The Broad Institute Genome Sequencing Center for Infectious Disease"/>
            <person name="Wu L."/>
            <person name="Ma J."/>
        </authorList>
    </citation>
    <scope>NUCLEOTIDE SEQUENCE [LARGE SCALE GENOMIC DNA]</scope>
    <source>
        <strain evidence="9">CCUG 37865</strain>
    </source>
</reference>
<comment type="cofactor">
    <cofactor evidence="1">
        <name>heme</name>
        <dbReference type="ChEBI" id="CHEBI:30413"/>
    </cofactor>
</comment>
<evidence type="ECO:0000313" key="9">
    <source>
        <dbReference type="Proteomes" id="UP001595882"/>
    </source>
</evidence>
<dbReference type="SUPFAM" id="SSF48264">
    <property type="entry name" value="Cytochrome P450"/>
    <property type="match status" value="1"/>
</dbReference>
<keyword evidence="3" id="KW-0349">Heme</keyword>
<dbReference type="PRINTS" id="PR00463">
    <property type="entry name" value="EP450I"/>
</dbReference>
<gene>
    <name evidence="8" type="ORF">ACFOY7_02510</name>
</gene>
<proteinExistence type="inferred from homology"/>
<dbReference type="Pfam" id="PF00067">
    <property type="entry name" value="p450"/>
    <property type="match status" value="1"/>
</dbReference>
<comment type="caution">
    <text evidence="8">The sequence shown here is derived from an EMBL/GenBank/DDBJ whole genome shotgun (WGS) entry which is preliminary data.</text>
</comment>
<dbReference type="PANTHER" id="PTHR24286">
    <property type="entry name" value="CYTOCHROME P450 26"/>
    <property type="match status" value="1"/>
</dbReference>
<keyword evidence="4" id="KW-0479">Metal-binding</keyword>
<sequence length="416" mass="48946">MADYQDMPQEKSLDHTIALLKEGYEFIYHRKDKYDSRVFKTRILGEVTNCMIGKKEAQLFYDNNRFSRKDAAPSRIQKTLFGQNGVQGLDGAKHHHRKAMFMSVMTRELLDEVKELTELEWDRAITRHQEEEFIVYEEAKRVLTSVAMRWVSIPAQEAENEWVNELSDLFEDASAIGPKHWKARMSRSKAEDWLEQLVLDIRSGKKQVDQNRPLYQFSTHRDLSGQLLEPAIVAVELLNLLRPIVAISVYVAFTVIAVEQFPQEVEHLRQKDDKRLQYFIQEVRRFYPFFPFTVARVKEDFEWNGFMFEKGTLTLLDLYGTNHDPDNWEQPDHFRPGRFEKWEGSPFDFIPQGGGEFDIGHRCAGEWMTIDILKVTLDFFVNRISYEVPNQDFTYSMNEIPSLPESKVKIKNIRKK</sequence>
<keyword evidence="6" id="KW-0408">Iron</keyword>
<protein>
    <submittedName>
        <fullName evidence="8">Cytochrome P450</fullName>
    </submittedName>
</protein>
<dbReference type="RefSeq" id="WP_390249097.1">
    <property type="nucleotide sequence ID" value="NZ_JBHSDT010000002.1"/>
</dbReference>
<evidence type="ECO:0000256" key="5">
    <source>
        <dbReference type="ARBA" id="ARBA00023002"/>
    </source>
</evidence>
<evidence type="ECO:0000256" key="7">
    <source>
        <dbReference type="ARBA" id="ARBA00023033"/>
    </source>
</evidence>